<dbReference type="Proteomes" id="UP000187203">
    <property type="component" value="Unassembled WGS sequence"/>
</dbReference>
<protein>
    <submittedName>
        <fullName evidence="1">F-box protein PP2-B14</fullName>
    </submittedName>
</protein>
<dbReference type="EMBL" id="AWUE01014530">
    <property type="protein sequence ID" value="OMP03236.1"/>
    <property type="molecule type" value="Genomic_DNA"/>
</dbReference>
<reference evidence="2" key="1">
    <citation type="submission" date="2013-09" db="EMBL/GenBank/DDBJ databases">
        <title>Corchorus olitorius genome sequencing.</title>
        <authorList>
            <person name="Alam M."/>
            <person name="Haque M.S."/>
            <person name="Islam M.S."/>
            <person name="Emdad E.M."/>
            <person name="Islam M.M."/>
            <person name="Ahmed B."/>
            <person name="Halim A."/>
            <person name="Hossen Q.M.M."/>
            <person name="Hossain M.Z."/>
            <person name="Ahmed R."/>
            <person name="Khan M.M."/>
            <person name="Islam R."/>
            <person name="Rashid M.M."/>
            <person name="Khan S.A."/>
            <person name="Rahman M.S."/>
            <person name="Alam M."/>
            <person name="Yahiya A.S."/>
            <person name="Khan M.S."/>
            <person name="Azam M.S."/>
            <person name="Haque T."/>
            <person name="Lashkar M.Z.H."/>
            <person name="Akhand A.I."/>
            <person name="Morshed G."/>
            <person name="Roy S."/>
            <person name="Uddin K.S."/>
            <person name="Rabeya T."/>
            <person name="Hossain A.S."/>
            <person name="Chowdhury A."/>
            <person name="Snigdha A.R."/>
            <person name="Mortoza M.S."/>
            <person name="Matin S.A."/>
            <person name="Hoque S.M.E."/>
            <person name="Islam M.K."/>
            <person name="Roy D.K."/>
            <person name="Haider R."/>
            <person name="Moosa M.M."/>
            <person name="Elias S.M."/>
            <person name="Hasan A.M."/>
            <person name="Jahan S."/>
            <person name="Shafiuddin M."/>
            <person name="Mahmood N."/>
            <person name="Shommy N.S."/>
        </authorList>
    </citation>
    <scope>NUCLEOTIDE SEQUENCE [LARGE SCALE GENOMIC DNA]</scope>
    <source>
        <strain evidence="2">cv. O-4</strain>
    </source>
</reference>
<gene>
    <name evidence="1" type="ORF">COLO4_10560</name>
</gene>
<evidence type="ECO:0000313" key="1">
    <source>
        <dbReference type="EMBL" id="OMP03236.1"/>
    </source>
</evidence>
<dbReference type="AlphaFoldDB" id="A0A1R3K849"/>
<accession>A0A1R3K849</accession>
<sequence length="48" mass="5199">MRNGENEFGTIVGRLFCDHILSLTPPIDACRISLVSPAIRAVAESDNV</sequence>
<name>A0A1R3K849_9ROSI</name>
<keyword evidence="2" id="KW-1185">Reference proteome</keyword>
<proteinExistence type="predicted"/>
<evidence type="ECO:0000313" key="2">
    <source>
        <dbReference type="Proteomes" id="UP000187203"/>
    </source>
</evidence>
<comment type="caution">
    <text evidence="1">The sequence shown here is derived from an EMBL/GenBank/DDBJ whole genome shotgun (WGS) entry which is preliminary data.</text>
</comment>
<organism evidence="1 2">
    <name type="scientific">Corchorus olitorius</name>
    <dbReference type="NCBI Taxonomy" id="93759"/>
    <lineage>
        <taxon>Eukaryota</taxon>
        <taxon>Viridiplantae</taxon>
        <taxon>Streptophyta</taxon>
        <taxon>Embryophyta</taxon>
        <taxon>Tracheophyta</taxon>
        <taxon>Spermatophyta</taxon>
        <taxon>Magnoliopsida</taxon>
        <taxon>eudicotyledons</taxon>
        <taxon>Gunneridae</taxon>
        <taxon>Pentapetalae</taxon>
        <taxon>rosids</taxon>
        <taxon>malvids</taxon>
        <taxon>Malvales</taxon>
        <taxon>Malvaceae</taxon>
        <taxon>Grewioideae</taxon>
        <taxon>Apeibeae</taxon>
        <taxon>Corchorus</taxon>
    </lineage>
</organism>